<proteinExistence type="predicted"/>
<dbReference type="RefSeq" id="WP_395117401.1">
    <property type="nucleotide sequence ID" value="NZ_JBIMSN010000024.1"/>
</dbReference>
<sequence length="222" mass="24355">MRKVIVNNIVSLDGYFADASGSPLALATDAAFDRANLESIASAELLLLGRDSFDGFSAYWPYIADAPEPENPHAPEARDVDDTNREISRRFNGLPKVVVSDRGPIPTDNPWAKTTTVIRRADVAAWLAKATAEGDGNIVVFASHIVWNPLLAQGLVDELHLMVSPVALGSGIPLFIESTRLELLEVRRFDNSSNIQLCYHPTRLSDMRDDLGRQREDQGATT</sequence>
<dbReference type="Pfam" id="PF01872">
    <property type="entry name" value="RibD_C"/>
    <property type="match status" value="1"/>
</dbReference>
<evidence type="ECO:0000313" key="3">
    <source>
        <dbReference type="EMBL" id="MFH5228036.1"/>
    </source>
</evidence>
<dbReference type="EMBL" id="JBIMSN010000024">
    <property type="protein sequence ID" value="MFH5228036.1"/>
    <property type="molecule type" value="Genomic_DNA"/>
</dbReference>
<evidence type="ECO:0000313" key="2">
    <source>
        <dbReference type="EMBL" id="MFH5211160.1"/>
    </source>
</evidence>
<dbReference type="SUPFAM" id="SSF53597">
    <property type="entry name" value="Dihydrofolate reductase-like"/>
    <property type="match status" value="1"/>
</dbReference>
<reference evidence="5 6" key="1">
    <citation type="submission" date="2024-10" db="EMBL/GenBank/DDBJ databases">
        <authorList>
            <person name="Riesco R."/>
        </authorList>
    </citation>
    <scope>NUCLEOTIDE SEQUENCE [LARGE SCALE GENOMIC DNA]</scope>
    <source>
        <strain evidence="4 6">NCIMB 15448</strain>
        <strain evidence="2 5">NCIMB 15449</strain>
        <strain evidence="3 7">NCIMB 15450</strain>
    </source>
</reference>
<dbReference type="EMBL" id="JBIMSO010000070">
    <property type="protein sequence ID" value="MFH5211160.1"/>
    <property type="molecule type" value="Genomic_DNA"/>
</dbReference>
<dbReference type="Proteomes" id="UP001609175">
    <property type="component" value="Unassembled WGS sequence"/>
</dbReference>
<evidence type="ECO:0000313" key="4">
    <source>
        <dbReference type="EMBL" id="MFH5244389.1"/>
    </source>
</evidence>
<organism evidence="3 7">
    <name type="scientific">Antrihabitans spumae</name>
    <dbReference type="NCBI Taxonomy" id="3373370"/>
    <lineage>
        <taxon>Bacteria</taxon>
        <taxon>Bacillati</taxon>
        <taxon>Actinomycetota</taxon>
        <taxon>Actinomycetes</taxon>
        <taxon>Mycobacteriales</taxon>
        <taxon>Nocardiaceae</taxon>
        <taxon>Antrihabitans</taxon>
    </lineage>
</organism>
<dbReference type="InterPro" id="IPR024072">
    <property type="entry name" value="DHFR-like_dom_sf"/>
</dbReference>
<dbReference type="PANTHER" id="PTHR38011:SF11">
    <property type="entry name" value="2,5-DIAMINO-6-RIBOSYLAMINO-4(3H)-PYRIMIDINONE 5'-PHOSPHATE REDUCTASE"/>
    <property type="match status" value="1"/>
</dbReference>
<accession>A0ABW7JZ51</accession>
<dbReference type="Proteomes" id="UP001609176">
    <property type="component" value="Unassembled WGS sequence"/>
</dbReference>
<dbReference type="InterPro" id="IPR002734">
    <property type="entry name" value="RibDG_C"/>
</dbReference>
<evidence type="ECO:0000313" key="6">
    <source>
        <dbReference type="Proteomes" id="UP001609176"/>
    </source>
</evidence>
<comment type="caution">
    <text evidence="3">The sequence shown here is derived from an EMBL/GenBank/DDBJ whole genome shotgun (WGS) entry which is preliminary data.</text>
</comment>
<dbReference type="Gene3D" id="3.40.430.10">
    <property type="entry name" value="Dihydrofolate Reductase, subunit A"/>
    <property type="match status" value="1"/>
</dbReference>
<evidence type="ECO:0000313" key="7">
    <source>
        <dbReference type="Proteomes" id="UP001609219"/>
    </source>
</evidence>
<protein>
    <submittedName>
        <fullName evidence="3">Dihydrofolate reductase family protein</fullName>
    </submittedName>
</protein>
<evidence type="ECO:0000313" key="5">
    <source>
        <dbReference type="Proteomes" id="UP001609175"/>
    </source>
</evidence>
<keyword evidence="7" id="KW-1185">Reference proteome</keyword>
<feature type="domain" description="Bacterial bifunctional deaminase-reductase C-terminal" evidence="1">
    <location>
        <begin position="2"/>
        <end position="191"/>
    </location>
</feature>
<dbReference type="PANTHER" id="PTHR38011">
    <property type="entry name" value="DIHYDROFOLATE REDUCTASE FAMILY PROTEIN (AFU_ORTHOLOGUE AFUA_8G06820)"/>
    <property type="match status" value="1"/>
</dbReference>
<gene>
    <name evidence="4" type="ORF">ACHIPV_21315</name>
    <name evidence="2" type="ORF">ACHIPZ_23560</name>
    <name evidence="3" type="ORF">ACHIRB_05450</name>
</gene>
<dbReference type="InterPro" id="IPR050765">
    <property type="entry name" value="Riboflavin_Biosynth_HTPR"/>
</dbReference>
<dbReference type="Proteomes" id="UP001609219">
    <property type="component" value="Unassembled WGS sequence"/>
</dbReference>
<evidence type="ECO:0000259" key="1">
    <source>
        <dbReference type="Pfam" id="PF01872"/>
    </source>
</evidence>
<name>A0ABW7JZ51_9NOCA</name>
<dbReference type="EMBL" id="JBIMSP010000041">
    <property type="protein sequence ID" value="MFH5244389.1"/>
    <property type="molecule type" value="Genomic_DNA"/>
</dbReference>